<accession>A0ACC1KGW8</accession>
<reference evidence="1" key="1">
    <citation type="submission" date="2022-07" db="EMBL/GenBank/DDBJ databases">
        <title>Phylogenomic reconstructions and comparative analyses of Kickxellomycotina fungi.</title>
        <authorList>
            <person name="Reynolds N.K."/>
            <person name="Stajich J.E."/>
            <person name="Barry K."/>
            <person name="Grigoriev I.V."/>
            <person name="Crous P."/>
            <person name="Smith M.E."/>
        </authorList>
    </citation>
    <scope>NUCLEOTIDE SEQUENCE</scope>
    <source>
        <strain evidence="1">BCRC 34191</strain>
    </source>
</reference>
<keyword evidence="2" id="KW-1185">Reference proteome</keyword>
<dbReference type="EMBL" id="JANBUK010000490">
    <property type="protein sequence ID" value="KAJ2789775.1"/>
    <property type="molecule type" value="Genomic_DNA"/>
</dbReference>
<dbReference type="Proteomes" id="UP001140066">
    <property type="component" value="Unassembled WGS sequence"/>
</dbReference>
<keyword evidence="1" id="KW-0418">Kinase</keyword>
<evidence type="ECO:0000313" key="1">
    <source>
        <dbReference type="EMBL" id="KAJ2789775.1"/>
    </source>
</evidence>
<proteinExistence type="predicted"/>
<protein>
    <submittedName>
        <fullName evidence="1">TFIIH complex serine/threonine-protein kinase subunit kin28</fullName>
        <ecNumber evidence="1">2.7.11.2</ecNumber>
    </submittedName>
</protein>
<gene>
    <name evidence="1" type="primary">KIN28</name>
    <name evidence="1" type="ORF">GGI18_002206</name>
</gene>
<dbReference type="EC" id="2.7.11.2" evidence="1"/>
<comment type="caution">
    <text evidence="1">The sequence shown here is derived from an EMBL/GenBank/DDBJ whole genome shotgun (WGS) entry which is preliminary data.</text>
</comment>
<sequence>MASKAILGEEINKETESLYKKEKKLGEGTYAVVYLGHHIRTNRKVAIKKIKLGNMRSGLDMSAIREVKALRELRHPNVIELIDVFSHKTNLNLVLEFLDTDLENVIKDKSLVFMPADIKSWMMMALRGLDHCHKCWLLHRDLKPNNFLIASDGQLKLADFGLAREFGDVKRAMTSQTVTRWYRAPELLLGATNYTGSIDIWAMGCIFAELSLRAPYLPGASDLEQLTTILRARGTPTEDEWPGMMKLPTGYNFEKFPKPQFSDLFRGSSEDAVDLMNKMLTFNPVQRISAADALQHPYFRNLPRPTAPAKLPRPQQTVVDEEEEAAADANRKRQFQEAFDDALSATDADRRQAVEPVAKKMDLRISQPADASHPYGYGRYEALGTLFVSAFLVAAGLGIGSHALDQVLHHLPGIIGTVAASAPSSFLGHSHGGVHSVVDGAVVVDPRAIWFAVGSIGINEALFQATMKVGHRTKSNVLIANAWHHRSDALTSLVSVGAIGGAIMGFPILDAIGGLVVSAMLAKSGTQMAMEAIREIADTPPPIQVTTDVTDALALVVAGVPDVKALGEVRCRKSGPFIHVSARLRFAPSESAATVEHAVWHVREGLRQRLKYVQNIDIDVVTSHDTDHSS</sequence>
<name>A0ACC1KGW8_9FUNG</name>
<keyword evidence="1" id="KW-0808">Transferase</keyword>
<evidence type="ECO:0000313" key="2">
    <source>
        <dbReference type="Proteomes" id="UP001140066"/>
    </source>
</evidence>
<organism evidence="1 2">
    <name type="scientific">Coemansia linderi</name>
    <dbReference type="NCBI Taxonomy" id="2663919"/>
    <lineage>
        <taxon>Eukaryota</taxon>
        <taxon>Fungi</taxon>
        <taxon>Fungi incertae sedis</taxon>
        <taxon>Zoopagomycota</taxon>
        <taxon>Kickxellomycotina</taxon>
        <taxon>Kickxellomycetes</taxon>
        <taxon>Kickxellales</taxon>
        <taxon>Kickxellaceae</taxon>
        <taxon>Coemansia</taxon>
    </lineage>
</organism>